<dbReference type="Gene3D" id="3.40.630.30">
    <property type="match status" value="1"/>
</dbReference>
<evidence type="ECO:0000313" key="3">
    <source>
        <dbReference type="Proteomes" id="UP000239494"/>
    </source>
</evidence>
<dbReference type="OrthoDB" id="9801656at2"/>
<name>A0A2T0SN42_9PSEU</name>
<sequence length="158" mass="17963">MNDVVELREVTESDVLAFFEHQRDPESTWMAAFTAEDPTDRVAFLLKWTRILTDNTSVARTVLFNGYVVGHVLAFVEFGAPEVSYWIDPRYWGMGLASAALSRFLDEVLTRPLYARAVKDNYGSLRVLEKCGFLVVGEDQGFAEGRGEEVEEYILRLD</sequence>
<protein>
    <submittedName>
        <fullName evidence="2">RimJ/RimL family protein N-acetyltransferase</fullName>
    </submittedName>
</protein>
<dbReference type="SUPFAM" id="SSF55729">
    <property type="entry name" value="Acyl-CoA N-acyltransferases (Nat)"/>
    <property type="match status" value="1"/>
</dbReference>
<dbReference type="RefSeq" id="WP_106194311.1">
    <property type="nucleotide sequence ID" value="NZ_PVTF01000015.1"/>
</dbReference>
<dbReference type="PROSITE" id="PS51186">
    <property type="entry name" value="GNAT"/>
    <property type="match status" value="1"/>
</dbReference>
<organism evidence="2 3">
    <name type="scientific">Umezawaea tangerina</name>
    <dbReference type="NCBI Taxonomy" id="84725"/>
    <lineage>
        <taxon>Bacteria</taxon>
        <taxon>Bacillati</taxon>
        <taxon>Actinomycetota</taxon>
        <taxon>Actinomycetes</taxon>
        <taxon>Pseudonocardiales</taxon>
        <taxon>Pseudonocardiaceae</taxon>
        <taxon>Umezawaea</taxon>
    </lineage>
</organism>
<dbReference type="PANTHER" id="PTHR43328:SF1">
    <property type="entry name" value="N-ACETYLTRANSFERASE DOMAIN-CONTAINING PROTEIN"/>
    <property type="match status" value="1"/>
</dbReference>
<evidence type="ECO:0000259" key="1">
    <source>
        <dbReference type="PROSITE" id="PS51186"/>
    </source>
</evidence>
<comment type="caution">
    <text evidence="2">The sequence shown here is derived from an EMBL/GenBank/DDBJ whole genome shotgun (WGS) entry which is preliminary data.</text>
</comment>
<dbReference type="GO" id="GO:0016747">
    <property type="term" value="F:acyltransferase activity, transferring groups other than amino-acyl groups"/>
    <property type="evidence" value="ECO:0007669"/>
    <property type="project" value="InterPro"/>
</dbReference>
<reference evidence="2 3" key="1">
    <citation type="submission" date="2018-03" db="EMBL/GenBank/DDBJ databases">
        <title>Genomic Encyclopedia of Archaeal and Bacterial Type Strains, Phase II (KMG-II): from individual species to whole genera.</title>
        <authorList>
            <person name="Goeker M."/>
        </authorList>
    </citation>
    <scope>NUCLEOTIDE SEQUENCE [LARGE SCALE GENOMIC DNA]</scope>
    <source>
        <strain evidence="2 3">DSM 44720</strain>
    </source>
</reference>
<evidence type="ECO:0000313" key="2">
    <source>
        <dbReference type="EMBL" id="PRY34831.1"/>
    </source>
</evidence>
<keyword evidence="2" id="KW-0808">Transferase</keyword>
<dbReference type="Pfam" id="PF13302">
    <property type="entry name" value="Acetyltransf_3"/>
    <property type="match status" value="1"/>
</dbReference>
<dbReference type="InterPro" id="IPR000182">
    <property type="entry name" value="GNAT_dom"/>
</dbReference>
<dbReference type="AlphaFoldDB" id="A0A2T0SN42"/>
<feature type="domain" description="N-acetyltransferase" evidence="1">
    <location>
        <begin position="5"/>
        <end position="158"/>
    </location>
</feature>
<keyword evidence="3" id="KW-1185">Reference proteome</keyword>
<dbReference type="InterPro" id="IPR016181">
    <property type="entry name" value="Acyl_CoA_acyltransferase"/>
</dbReference>
<proteinExistence type="predicted"/>
<gene>
    <name evidence="2" type="ORF">CLV43_115107</name>
</gene>
<dbReference type="Proteomes" id="UP000239494">
    <property type="component" value="Unassembled WGS sequence"/>
</dbReference>
<dbReference type="PANTHER" id="PTHR43328">
    <property type="entry name" value="ACETYLTRANSFERASE-RELATED"/>
    <property type="match status" value="1"/>
</dbReference>
<dbReference type="EMBL" id="PVTF01000015">
    <property type="protein sequence ID" value="PRY34831.1"/>
    <property type="molecule type" value="Genomic_DNA"/>
</dbReference>
<accession>A0A2T0SN42</accession>